<evidence type="ECO:0000313" key="2">
    <source>
        <dbReference type="Proteomes" id="UP000321578"/>
    </source>
</evidence>
<comment type="caution">
    <text evidence="1">The sequence shown here is derived from an EMBL/GenBank/DDBJ whole genome shotgun (WGS) entry which is preliminary data.</text>
</comment>
<dbReference type="AlphaFoldDB" id="A0A5C6ZAT1"/>
<proteinExistence type="predicted"/>
<name>A0A5C6ZAT1_9FLAO</name>
<dbReference type="SUPFAM" id="SSF56935">
    <property type="entry name" value="Porins"/>
    <property type="match status" value="1"/>
</dbReference>
<gene>
    <name evidence="1" type="ORF">ESY86_20420</name>
</gene>
<dbReference type="Proteomes" id="UP000321578">
    <property type="component" value="Unassembled WGS sequence"/>
</dbReference>
<reference evidence="1 2" key="1">
    <citation type="submission" date="2019-08" db="EMBL/GenBank/DDBJ databases">
        <title>Genomes of Subsaximicrobium wynnwilliamsii strains.</title>
        <authorList>
            <person name="Bowman J.P."/>
        </authorList>
    </citation>
    <scope>NUCLEOTIDE SEQUENCE [LARGE SCALE GENOMIC DNA]</scope>
    <source>
        <strain evidence="1 2">2-80-2</strain>
    </source>
</reference>
<sequence>MKKCTSNSSTVLAKNRSLKFLTIFSFFVLYFNSGFSQTVEGTVSDNLGMLLTAKIVFIASNKKNVVSEYCLALNGKFSYNLKKMYSEGLILKATATGYSAFETTITSTNKKDTLVYKITLIKEKIELLKEVIVKGKKKPFLVKKDTTVFRVDSYKDGTERKVEDLLKNIPGIDVNETNGTIKYRGKLIETVTIEGDNLFDYNYTIGTKNINIDLVDEIEAIENYSENKLLKGIEYSDKIALNLKLKKNITDITGSIDLGIGDKPDAKETPINTSVNLLAINTSLKSFAVSSYNNVGANLSPFDYYGNQINLEQLKEEDLYAQKVIPELSLPQVTNKNLSNINHQFFNNFNGIFNLNKKLLYIRLVSISCNACY</sequence>
<organism evidence="1 2">
    <name type="scientific">Subsaximicrobium wynnwilliamsii</name>
    <dbReference type="NCBI Taxonomy" id="291179"/>
    <lineage>
        <taxon>Bacteria</taxon>
        <taxon>Pseudomonadati</taxon>
        <taxon>Bacteroidota</taxon>
        <taxon>Flavobacteriia</taxon>
        <taxon>Flavobacteriales</taxon>
        <taxon>Flavobacteriaceae</taxon>
        <taxon>Subsaximicrobium</taxon>
    </lineage>
</organism>
<evidence type="ECO:0008006" key="3">
    <source>
        <dbReference type="Google" id="ProtNLM"/>
    </source>
</evidence>
<accession>A0A5C6ZAT1</accession>
<keyword evidence="2" id="KW-1185">Reference proteome</keyword>
<evidence type="ECO:0000313" key="1">
    <source>
        <dbReference type="EMBL" id="TXD86301.1"/>
    </source>
</evidence>
<dbReference type="EMBL" id="VORO01000071">
    <property type="protein sequence ID" value="TXD86301.1"/>
    <property type="molecule type" value="Genomic_DNA"/>
</dbReference>
<protein>
    <recommendedName>
        <fullName evidence="3">Carboxypeptidase-like regulatory domain-containing protein</fullName>
    </recommendedName>
</protein>
<dbReference type="RefSeq" id="WP_147088550.1">
    <property type="nucleotide sequence ID" value="NZ_VORO01000071.1"/>
</dbReference>